<feature type="domain" description="N-acetylmuramoyl-L-alanine amidase" evidence="6">
    <location>
        <begin position="7"/>
        <end position="144"/>
    </location>
</feature>
<dbReference type="EC" id="3.5.1.28" evidence="3"/>
<evidence type="ECO:0000256" key="5">
    <source>
        <dbReference type="ARBA" id="ARBA00023316"/>
    </source>
</evidence>
<dbReference type="GO" id="GO:0019867">
    <property type="term" value="C:outer membrane"/>
    <property type="evidence" value="ECO:0007669"/>
    <property type="project" value="TreeGrafter"/>
</dbReference>
<dbReference type="GO" id="GO:0071555">
    <property type="term" value="P:cell wall organization"/>
    <property type="evidence" value="ECO:0007669"/>
    <property type="project" value="UniProtKB-KW"/>
</dbReference>
<evidence type="ECO:0000259" key="6">
    <source>
        <dbReference type="SMART" id="SM00644"/>
    </source>
</evidence>
<evidence type="ECO:0000256" key="3">
    <source>
        <dbReference type="ARBA" id="ARBA00011901"/>
    </source>
</evidence>
<dbReference type="Proteomes" id="UP001301140">
    <property type="component" value="Unassembled WGS sequence"/>
</dbReference>
<comment type="similarity">
    <text evidence="2">Belongs to the N-acetylmuramoyl-L-alanine amidase 2 family.</text>
</comment>
<dbReference type="GO" id="GO:0009254">
    <property type="term" value="P:peptidoglycan turnover"/>
    <property type="evidence" value="ECO:0007669"/>
    <property type="project" value="TreeGrafter"/>
</dbReference>
<evidence type="ECO:0000256" key="1">
    <source>
        <dbReference type="ARBA" id="ARBA00001561"/>
    </source>
</evidence>
<dbReference type="InterPro" id="IPR036505">
    <property type="entry name" value="Amidase/PGRP_sf"/>
</dbReference>
<reference evidence="7 8" key="1">
    <citation type="submission" date="2023-03" db="EMBL/GenBank/DDBJ databases">
        <title>YIM 152171 draft genome.</title>
        <authorList>
            <person name="Yang Z."/>
        </authorList>
    </citation>
    <scope>NUCLEOTIDE SEQUENCE [LARGE SCALE GENOMIC DNA]</scope>
    <source>
        <strain evidence="7 8">YIM 152171</strain>
    </source>
</reference>
<organism evidence="7 8">
    <name type="scientific">Marinimicrococcus flavescens</name>
    <dbReference type="NCBI Taxonomy" id="3031815"/>
    <lineage>
        <taxon>Bacteria</taxon>
        <taxon>Pseudomonadati</taxon>
        <taxon>Pseudomonadota</taxon>
        <taxon>Alphaproteobacteria</taxon>
        <taxon>Geminicoccales</taxon>
        <taxon>Geminicoccaceae</taxon>
        <taxon>Marinimicrococcus</taxon>
    </lineage>
</organism>
<dbReference type="InterPro" id="IPR036366">
    <property type="entry name" value="PGBDSf"/>
</dbReference>
<dbReference type="SUPFAM" id="SSF55846">
    <property type="entry name" value="N-acetylmuramoyl-L-alanine amidase-like"/>
    <property type="match status" value="1"/>
</dbReference>
<evidence type="ECO:0000256" key="2">
    <source>
        <dbReference type="ARBA" id="ARBA00007553"/>
    </source>
</evidence>
<comment type="catalytic activity">
    <reaction evidence="1">
        <text>Hydrolyzes the link between N-acetylmuramoyl residues and L-amino acid residues in certain cell-wall glycopeptides.</text>
        <dbReference type="EC" id="3.5.1.28"/>
    </reaction>
</comment>
<dbReference type="GO" id="GO:0009253">
    <property type="term" value="P:peptidoglycan catabolic process"/>
    <property type="evidence" value="ECO:0007669"/>
    <property type="project" value="InterPro"/>
</dbReference>
<name>A0AAP3XT32_9PROT</name>
<dbReference type="AlphaFoldDB" id="A0AAP3XT32"/>
<dbReference type="Gene3D" id="1.10.101.10">
    <property type="entry name" value="PGBD-like superfamily/PGBD"/>
    <property type="match status" value="1"/>
</dbReference>
<comment type="caution">
    <text evidence="7">The sequence shown here is derived from an EMBL/GenBank/DDBJ whole genome shotgun (WGS) entry which is preliminary data.</text>
</comment>
<dbReference type="InterPro" id="IPR036365">
    <property type="entry name" value="PGBD-like_sf"/>
</dbReference>
<sequence>MRLTHPSPNRDTRPAGTVPDLLLLHYTGMPDARGALERLRCPEAKVSAHYLLLEDGQVLSLVAEEERAWHAGVSSWAGRERVNDFSIGIEIVNPGHEWGYRPFPPAQMASLRELAASICGRWAIPPERVLGHSDVAPARKEDPGELFDWPLLAGAGLAVWPAPVAGAEPDMALARHCLGGFGYHVPDDEAGFATLLRAFQRHFRPQRVDGLLDPSTMALIRGLPLLSSGRPRRT</sequence>
<accession>A0AAP3XT32</accession>
<dbReference type="SUPFAM" id="SSF47090">
    <property type="entry name" value="PGBD-like"/>
    <property type="match status" value="1"/>
</dbReference>
<gene>
    <name evidence="7" type="ORF">PZ740_13920</name>
</gene>
<dbReference type="Gene3D" id="3.40.80.10">
    <property type="entry name" value="Peptidoglycan recognition protein-like"/>
    <property type="match status" value="1"/>
</dbReference>
<keyword evidence="4" id="KW-0378">Hydrolase</keyword>
<dbReference type="PANTHER" id="PTHR30417">
    <property type="entry name" value="N-ACETYLMURAMOYL-L-ALANINE AMIDASE AMID"/>
    <property type="match status" value="1"/>
</dbReference>
<dbReference type="EMBL" id="JARGEQ010000135">
    <property type="protein sequence ID" value="MDF1587481.1"/>
    <property type="molecule type" value="Genomic_DNA"/>
</dbReference>
<protein>
    <recommendedName>
        <fullName evidence="3">N-acetylmuramoyl-L-alanine amidase</fullName>
        <ecNumber evidence="3">3.5.1.28</ecNumber>
    </recommendedName>
</protein>
<evidence type="ECO:0000313" key="8">
    <source>
        <dbReference type="Proteomes" id="UP001301140"/>
    </source>
</evidence>
<evidence type="ECO:0000313" key="7">
    <source>
        <dbReference type="EMBL" id="MDF1587481.1"/>
    </source>
</evidence>
<dbReference type="CDD" id="cd06583">
    <property type="entry name" value="PGRP"/>
    <property type="match status" value="1"/>
</dbReference>
<dbReference type="Pfam" id="PF01510">
    <property type="entry name" value="Amidase_2"/>
    <property type="match status" value="1"/>
</dbReference>
<evidence type="ECO:0000256" key="4">
    <source>
        <dbReference type="ARBA" id="ARBA00022801"/>
    </source>
</evidence>
<dbReference type="GO" id="GO:0008745">
    <property type="term" value="F:N-acetylmuramoyl-L-alanine amidase activity"/>
    <property type="evidence" value="ECO:0007669"/>
    <property type="project" value="UniProtKB-EC"/>
</dbReference>
<dbReference type="PANTHER" id="PTHR30417:SF1">
    <property type="entry name" value="N-ACETYLMURAMOYL-L-ALANINE AMIDASE AMID"/>
    <property type="match status" value="1"/>
</dbReference>
<keyword evidence="8" id="KW-1185">Reference proteome</keyword>
<dbReference type="RefSeq" id="WP_327789905.1">
    <property type="nucleotide sequence ID" value="NZ_JARGEQ010000135.1"/>
</dbReference>
<keyword evidence="5" id="KW-0961">Cell wall biogenesis/degradation</keyword>
<proteinExistence type="inferred from homology"/>
<dbReference type="SMART" id="SM00644">
    <property type="entry name" value="Ami_2"/>
    <property type="match status" value="1"/>
</dbReference>
<dbReference type="InterPro" id="IPR051206">
    <property type="entry name" value="NAMLAA_amidase_2"/>
</dbReference>
<dbReference type="InterPro" id="IPR002502">
    <property type="entry name" value="Amidase_domain"/>
</dbReference>